<dbReference type="AlphaFoldDB" id="A0A6C0L968"/>
<protein>
    <submittedName>
        <fullName evidence="1">Uncharacterized protein</fullName>
    </submittedName>
</protein>
<proteinExistence type="predicted"/>
<evidence type="ECO:0000313" key="1">
    <source>
        <dbReference type="EMBL" id="QHU26214.1"/>
    </source>
</evidence>
<reference evidence="1" key="1">
    <citation type="journal article" date="2020" name="Nature">
        <title>Giant virus diversity and host interactions through global metagenomics.</title>
        <authorList>
            <person name="Schulz F."/>
            <person name="Roux S."/>
            <person name="Paez-Espino D."/>
            <person name="Jungbluth S."/>
            <person name="Walsh D.A."/>
            <person name="Denef V.J."/>
            <person name="McMahon K.D."/>
            <person name="Konstantinidis K.T."/>
            <person name="Eloe-Fadrosh E.A."/>
            <person name="Kyrpides N.C."/>
            <person name="Woyke T."/>
        </authorList>
    </citation>
    <scope>NUCLEOTIDE SEQUENCE</scope>
    <source>
        <strain evidence="1">GVMAG-M-3300027759-16</strain>
    </source>
</reference>
<accession>A0A6C0L968</accession>
<dbReference type="EMBL" id="MN740437">
    <property type="protein sequence ID" value="QHU26214.1"/>
    <property type="molecule type" value="Genomic_DNA"/>
</dbReference>
<sequence>MSSNDYLAAVSTMATYIPFRDRNDMSSGQYYAYLSDWKNFEDVWIQDYLFSTMGTGRKYTFATMKEQQSYIRGRDAHINVYDSNSPGRLLSSIHVYTNVLAPSNQFTSLR</sequence>
<organism evidence="1">
    <name type="scientific">viral metagenome</name>
    <dbReference type="NCBI Taxonomy" id="1070528"/>
    <lineage>
        <taxon>unclassified sequences</taxon>
        <taxon>metagenomes</taxon>
        <taxon>organismal metagenomes</taxon>
    </lineage>
</organism>
<name>A0A6C0L968_9ZZZZ</name>